<dbReference type="SUPFAM" id="SSF53613">
    <property type="entry name" value="Ribokinase-like"/>
    <property type="match status" value="1"/>
</dbReference>
<evidence type="ECO:0000256" key="3">
    <source>
        <dbReference type="ARBA" id="ARBA00004868"/>
    </source>
</evidence>
<evidence type="ECO:0000256" key="4">
    <source>
        <dbReference type="ARBA" id="ARBA00022679"/>
    </source>
</evidence>
<dbReference type="HAMAP" id="MF_00228">
    <property type="entry name" value="Thz_kinase"/>
    <property type="match status" value="1"/>
</dbReference>
<dbReference type="Gene3D" id="3.40.1190.20">
    <property type="match status" value="1"/>
</dbReference>
<dbReference type="GO" id="GO:0004417">
    <property type="term" value="F:hydroxyethylthiazole kinase activity"/>
    <property type="evidence" value="ECO:0007669"/>
    <property type="project" value="UniProtKB-UniRule"/>
</dbReference>
<feature type="compositionally biased region" description="Low complexity" evidence="12">
    <location>
        <begin position="1"/>
        <end position="25"/>
    </location>
</feature>
<comment type="cofactor">
    <cofactor evidence="2 11">
        <name>Mg(2+)</name>
        <dbReference type="ChEBI" id="CHEBI:18420"/>
    </cofactor>
</comment>
<comment type="caution">
    <text evidence="13">The sequence shown here is derived from an EMBL/GenBank/DDBJ whole genome shotgun (WGS) entry which is preliminary data.</text>
</comment>
<evidence type="ECO:0000313" key="13">
    <source>
        <dbReference type="EMBL" id="GGJ98292.1"/>
    </source>
</evidence>
<evidence type="ECO:0000313" key="14">
    <source>
        <dbReference type="Proteomes" id="UP000637720"/>
    </source>
</evidence>
<keyword evidence="8 11" id="KW-0067">ATP-binding</keyword>
<dbReference type="CDD" id="cd01170">
    <property type="entry name" value="THZ_kinase"/>
    <property type="match status" value="1"/>
</dbReference>
<keyword evidence="7 11" id="KW-0418">Kinase</keyword>
<evidence type="ECO:0000256" key="12">
    <source>
        <dbReference type="SAM" id="MobiDB-lite"/>
    </source>
</evidence>
<protein>
    <recommendedName>
        <fullName evidence="11">Hydroxyethylthiazole kinase</fullName>
        <ecNumber evidence="11">2.7.1.50</ecNumber>
    </recommendedName>
    <alternativeName>
        <fullName evidence="11">4-methyl-5-beta-hydroxyethylthiazole kinase</fullName>
        <shortName evidence="11">TH kinase</shortName>
        <shortName evidence="11">Thz kinase</shortName>
    </alternativeName>
</protein>
<dbReference type="GO" id="GO:0009228">
    <property type="term" value="P:thiamine biosynthetic process"/>
    <property type="evidence" value="ECO:0007669"/>
    <property type="project" value="UniProtKB-KW"/>
</dbReference>
<dbReference type="GO" id="GO:0009229">
    <property type="term" value="P:thiamine diphosphate biosynthetic process"/>
    <property type="evidence" value="ECO:0007669"/>
    <property type="project" value="UniProtKB-UniRule"/>
</dbReference>
<dbReference type="RefSeq" id="WP_188816975.1">
    <property type="nucleotide sequence ID" value="NZ_BMOF01000015.1"/>
</dbReference>
<dbReference type="UniPathway" id="UPA00060">
    <property type="reaction ID" value="UER00139"/>
</dbReference>
<organism evidence="13 14">
    <name type="scientific">Calditerricola satsumensis</name>
    <dbReference type="NCBI Taxonomy" id="373054"/>
    <lineage>
        <taxon>Bacteria</taxon>
        <taxon>Bacillati</taxon>
        <taxon>Bacillota</taxon>
        <taxon>Bacilli</taxon>
        <taxon>Bacillales</taxon>
        <taxon>Bacillaceae</taxon>
        <taxon>Calditerricola</taxon>
    </lineage>
</organism>
<keyword evidence="6 11" id="KW-0547">Nucleotide-binding</keyword>
<comment type="pathway">
    <text evidence="3 11">Cofactor biosynthesis; thiamine diphosphate biosynthesis; 4-methyl-5-(2-phosphoethyl)-thiazole from 5-(2-hydroxyethyl)-4-methylthiazole: step 1/1.</text>
</comment>
<proteinExistence type="inferred from homology"/>
<feature type="binding site" evidence="11">
    <location>
        <position position="70"/>
    </location>
    <ligand>
        <name>substrate</name>
    </ligand>
</feature>
<dbReference type="InterPro" id="IPR000417">
    <property type="entry name" value="Hyethyz_kinase"/>
</dbReference>
<dbReference type="NCBIfam" id="NF006830">
    <property type="entry name" value="PRK09355.1"/>
    <property type="match status" value="1"/>
</dbReference>
<reference evidence="13" key="2">
    <citation type="submission" date="2020-09" db="EMBL/GenBank/DDBJ databases">
        <authorList>
            <person name="Sun Q."/>
            <person name="Ohkuma M."/>
        </authorList>
    </citation>
    <scope>NUCLEOTIDE SEQUENCE</scope>
    <source>
        <strain evidence="13">JCM 14719</strain>
    </source>
</reference>
<gene>
    <name evidence="11 13" type="primary">thiM</name>
    <name evidence="13" type="ORF">GCM10007043_10280</name>
</gene>
<comment type="function">
    <text evidence="11">Catalyzes the phosphorylation of the hydroxyl group of 4-methyl-5-beta-hydroxyethylthiazole (THZ).</text>
</comment>
<reference evidence="13" key="1">
    <citation type="journal article" date="2014" name="Int. J. Syst. Evol. Microbiol.">
        <title>Complete genome sequence of Corynebacterium casei LMG S-19264T (=DSM 44701T), isolated from a smear-ripened cheese.</title>
        <authorList>
            <consortium name="US DOE Joint Genome Institute (JGI-PGF)"/>
            <person name="Walter F."/>
            <person name="Albersmeier A."/>
            <person name="Kalinowski J."/>
            <person name="Ruckert C."/>
        </authorList>
    </citation>
    <scope>NUCLEOTIDE SEQUENCE</scope>
    <source>
        <strain evidence="13">JCM 14719</strain>
    </source>
</reference>
<keyword evidence="5 11" id="KW-0479">Metal-binding</keyword>
<accession>A0A8J3B666</accession>
<dbReference type="PIRSF" id="PIRSF000513">
    <property type="entry name" value="Thz_kinase"/>
    <property type="match status" value="1"/>
</dbReference>
<dbReference type="Proteomes" id="UP000637720">
    <property type="component" value="Unassembled WGS sequence"/>
</dbReference>
<sequence length="296" mass="31132">MDTFQSPSTKPSPAATSSSHPAPSHGWEEEATRRLRRVRETRPLIHHLTNLVVMHWTANVTLALGGSPIMAPEPEEFPAITPRAGALVINIGTLRKSDVADFLAAQQEARRHGVPVILDPVGAGFTPLRLETSRRLLEQGVTAVRGNYAEILALAAPERAAGRSRGVDSDRVPLEEVAEAARELATRYGCVVVASGATDLVTDGRRLWAVDNGHPLLTVITGGGCAVTAAVAVFLAGSENSARDAALAMAVYGRAAERAAGRVAGPGSFQAAFLDELFALGAAGTARIDGLRIRES</sequence>
<dbReference type="AlphaFoldDB" id="A0A8J3B666"/>
<evidence type="ECO:0000256" key="5">
    <source>
        <dbReference type="ARBA" id="ARBA00022723"/>
    </source>
</evidence>
<evidence type="ECO:0000256" key="1">
    <source>
        <dbReference type="ARBA" id="ARBA00001771"/>
    </source>
</evidence>
<feature type="binding site" evidence="11">
    <location>
        <position position="222"/>
    </location>
    <ligand>
        <name>substrate</name>
    </ligand>
</feature>
<dbReference type="PRINTS" id="PR01099">
    <property type="entry name" value="HYETHTZKNASE"/>
</dbReference>
<keyword evidence="14" id="KW-1185">Reference proteome</keyword>
<feature type="binding site" evidence="11">
    <location>
        <position position="145"/>
    </location>
    <ligand>
        <name>ATP</name>
        <dbReference type="ChEBI" id="CHEBI:30616"/>
    </ligand>
</feature>
<dbReference type="GO" id="GO:0005524">
    <property type="term" value="F:ATP binding"/>
    <property type="evidence" value="ECO:0007669"/>
    <property type="project" value="UniProtKB-UniRule"/>
</dbReference>
<keyword evidence="4 11" id="KW-0808">Transferase</keyword>
<evidence type="ECO:0000256" key="11">
    <source>
        <dbReference type="HAMAP-Rule" id="MF_00228"/>
    </source>
</evidence>
<dbReference type="EC" id="2.7.1.50" evidence="11"/>
<evidence type="ECO:0000256" key="8">
    <source>
        <dbReference type="ARBA" id="ARBA00022840"/>
    </source>
</evidence>
<keyword evidence="10 11" id="KW-0784">Thiamine biosynthesis</keyword>
<comment type="similarity">
    <text evidence="11">Belongs to the Thz kinase family.</text>
</comment>
<feature type="region of interest" description="Disordered" evidence="12">
    <location>
        <begin position="1"/>
        <end position="30"/>
    </location>
</feature>
<feature type="binding site" evidence="11">
    <location>
        <position position="195"/>
    </location>
    <ligand>
        <name>ATP</name>
        <dbReference type="ChEBI" id="CHEBI:30616"/>
    </ligand>
</feature>
<dbReference type="EMBL" id="BMOF01000015">
    <property type="protein sequence ID" value="GGJ98292.1"/>
    <property type="molecule type" value="Genomic_DNA"/>
</dbReference>
<evidence type="ECO:0000256" key="9">
    <source>
        <dbReference type="ARBA" id="ARBA00022842"/>
    </source>
</evidence>
<keyword evidence="9 11" id="KW-0460">Magnesium</keyword>
<evidence type="ECO:0000256" key="2">
    <source>
        <dbReference type="ARBA" id="ARBA00001946"/>
    </source>
</evidence>
<evidence type="ECO:0000256" key="10">
    <source>
        <dbReference type="ARBA" id="ARBA00022977"/>
    </source>
</evidence>
<dbReference type="GO" id="GO:0000287">
    <property type="term" value="F:magnesium ion binding"/>
    <property type="evidence" value="ECO:0007669"/>
    <property type="project" value="UniProtKB-UniRule"/>
</dbReference>
<dbReference type="NCBIfam" id="TIGR00694">
    <property type="entry name" value="thiM"/>
    <property type="match status" value="1"/>
</dbReference>
<dbReference type="Pfam" id="PF02110">
    <property type="entry name" value="HK"/>
    <property type="match status" value="1"/>
</dbReference>
<evidence type="ECO:0000256" key="6">
    <source>
        <dbReference type="ARBA" id="ARBA00022741"/>
    </source>
</evidence>
<dbReference type="InterPro" id="IPR029056">
    <property type="entry name" value="Ribokinase-like"/>
</dbReference>
<evidence type="ECO:0000256" key="7">
    <source>
        <dbReference type="ARBA" id="ARBA00022777"/>
    </source>
</evidence>
<name>A0A8J3B666_9BACI</name>
<comment type="catalytic activity">
    <reaction evidence="1 11">
        <text>5-(2-hydroxyethyl)-4-methylthiazole + ATP = 4-methyl-5-(2-phosphooxyethyl)-thiazole + ADP + H(+)</text>
        <dbReference type="Rhea" id="RHEA:24212"/>
        <dbReference type="ChEBI" id="CHEBI:15378"/>
        <dbReference type="ChEBI" id="CHEBI:17957"/>
        <dbReference type="ChEBI" id="CHEBI:30616"/>
        <dbReference type="ChEBI" id="CHEBI:58296"/>
        <dbReference type="ChEBI" id="CHEBI:456216"/>
        <dbReference type="EC" id="2.7.1.50"/>
    </reaction>
</comment>